<keyword evidence="5 8" id="KW-1133">Transmembrane helix</keyword>
<feature type="transmembrane region" description="Helical" evidence="8">
    <location>
        <begin position="170"/>
        <end position="189"/>
    </location>
</feature>
<evidence type="ECO:0000256" key="7">
    <source>
        <dbReference type="SAM" id="MobiDB-lite"/>
    </source>
</evidence>
<reference evidence="11" key="1">
    <citation type="submission" date="2017-02" db="EMBL/GenBank/DDBJ databases">
        <authorList>
            <person name="Dridi B."/>
        </authorList>
    </citation>
    <scope>NUCLEOTIDE SEQUENCE [LARGE SCALE GENOMIC DNA]</scope>
    <source>
        <strain evidence="11">B Co 03.10</strain>
    </source>
</reference>
<evidence type="ECO:0000256" key="2">
    <source>
        <dbReference type="ARBA" id="ARBA00008193"/>
    </source>
</evidence>
<dbReference type="GO" id="GO:0005886">
    <property type="term" value="C:plasma membrane"/>
    <property type="evidence" value="ECO:0007669"/>
    <property type="project" value="UniProtKB-SubCell"/>
</dbReference>
<feature type="transmembrane region" description="Helical" evidence="8">
    <location>
        <begin position="145"/>
        <end position="164"/>
    </location>
</feature>
<dbReference type="Pfam" id="PF03458">
    <property type="entry name" value="Gly_transporter"/>
    <property type="match status" value="2"/>
</dbReference>
<dbReference type="EMBL" id="FWFF01000001">
    <property type="protein sequence ID" value="SLM91369.1"/>
    <property type="molecule type" value="Genomic_DNA"/>
</dbReference>
<evidence type="ECO:0000313" key="10">
    <source>
        <dbReference type="EMBL" id="SLM91369.1"/>
    </source>
</evidence>
<protein>
    <recommendedName>
        <fullName evidence="9">Glycine transporter domain-containing protein</fullName>
    </recommendedName>
</protein>
<keyword evidence="4 8" id="KW-0812">Transmembrane</keyword>
<feature type="transmembrane region" description="Helical" evidence="8">
    <location>
        <begin position="87"/>
        <end position="106"/>
    </location>
</feature>
<evidence type="ECO:0000256" key="5">
    <source>
        <dbReference type="ARBA" id="ARBA00022989"/>
    </source>
</evidence>
<feature type="compositionally biased region" description="Basic and acidic residues" evidence="7">
    <location>
        <begin position="236"/>
        <end position="247"/>
    </location>
</feature>
<sequence>MLSLDLLGVLAFAVSGNLLAARKNIDIMGSLVLGLCAGLGGGMMRDVILGRVPNSLQEPIYLIPPVVTALTVYLLGQRALHARVPIVAFDALGLGVFATTGTTIAMDAGLPFASAILLGVLTAVGGGMIRDVLANEIPAVFNGSDLYIIPAIVGAGLTALLWGIGWFESWVALVIAALVFLVRMLAWHLEWRVPSPMRGWSYSGARSVLPRRGRLFAFRRPSGRDRGVFAPRRSRKTAEPDKRDGED</sequence>
<organism evidence="10 11">
    <name type="scientific">Brevibacterium yomogidense</name>
    <dbReference type="NCBI Taxonomy" id="946573"/>
    <lineage>
        <taxon>Bacteria</taxon>
        <taxon>Bacillati</taxon>
        <taxon>Actinomycetota</taxon>
        <taxon>Actinomycetes</taxon>
        <taxon>Micrococcales</taxon>
        <taxon>Brevibacteriaceae</taxon>
        <taxon>Brevibacterium</taxon>
    </lineage>
</organism>
<feature type="domain" description="Glycine transporter" evidence="9">
    <location>
        <begin position="4"/>
        <end position="75"/>
    </location>
</feature>
<name>A0A1X6WZS0_9MICO</name>
<evidence type="ECO:0000256" key="6">
    <source>
        <dbReference type="ARBA" id="ARBA00023136"/>
    </source>
</evidence>
<evidence type="ECO:0000313" key="11">
    <source>
        <dbReference type="Proteomes" id="UP000196581"/>
    </source>
</evidence>
<evidence type="ECO:0000256" key="4">
    <source>
        <dbReference type="ARBA" id="ARBA00022692"/>
    </source>
</evidence>
<proteinExistence type="inferred from homology"/>
<dbReference type="PANTHER" id="PTHR30506">
    <property type="entry name" value="INNER MEMBRANE PROTEIN"/>
    <property type="match status" value="1"/>
</dbReference>
<accession>A0A1X6WZS0</accession>
<keyword evidence="6 8" id="KW-0472">Membrane</keyword>
<dbReference type="AlphaFoldDB" id="A0A1X6WZS0"/>
<keyword evidence="3" id="KW-1003">Cell membrane</keyword>
<evidence type="ECO:0000256" key="3">
    <source>
        <dbReference type="ARBA" id="ARBA00022475"/>
    </source>
</evidence>
<comment type="subcellular location">
    <subcellularLocation>
        <location evidence="1">Cell membrane</location>
        <topology evidence="1">Multi-pass membrane protein</topology>
    </subcellularLocation>
</comment>
<feature type="transmembrane region" description="Helical" evidence="8">
    <location>
        <begin position="59"/>
        <end position="75"/>
    </location>
</feature>
<comment type="similarity">
    <text evidence="2">Belongs to the UPF0126 family.</text>
</comment>
<feature type="region of interest" description="Disordered" evidence="7">
    <location>
        <begin position="223"/>
        <end position="247"/>
    </location>
</feature>
<dbReference type="Proteomes" id="UP000196581">
    <property type="component" value="Unassembled WGS sequence"/>
</dbReference>
<gene>
    <name evidence="10" type="ORF">FM105_02630</name>
</gene>
<evidence type="ECO:0000259" key="9">
    <source>
        <dbReference type="Pfam" id="PF03458"/>
    </source>
</evidence>
<feature type="domain" description="Glycine transporter" evidence="9">
    <location>
        <begin position="88"/>
        <end position="162"/>
    </location>
</feature>
<evidence type="ECO:0000256" key="1">
    <source>
        <dbReference type="ARBA" id="ARBA00004651"/>
    </source>
</evidence>
<dbReference type="PANTHER" id="PTHR30506:SF3">
    <property type="entry name" value="UPF0126 INNER MEMBRANE PROTEIN YADS-RELATED"/>
    <property type="match status" value="1"/>
</dbReference>
<feature type="transmembrane region" description="Helical" evidence="8">
    <location>
        <begin position="112"/>
        <end position="133"/>
    </location>
</feature>
<keyword evidence="11" id="KW-1185">Reference proteome</keyword>
<dbReference type="InterPro" id="IPR005115">
    <property type="entry name" value="Gly_transporter"/>
</dbReference>
<evidence type="ECO:0000256" key="8">
    <source>
        <dbReference type="SAM" id="Phobius"/>
    </source>
</evidence>